<dbReference type="RefSeq" id="WP_185108536.1">
    <property type="nucleotide sequence ID" value="NZ_JACHMI010000001.1"/>
</dbReference>
<dbReference type="InterPro" id="IPR001764">
    <property type="entry name" value="Glyco_hydro_3_N"/>
</dbReference>
<keyword evidence="4" id="KW-0326">Glycosidase</keyword>
<dbReference type="Pfam" id="PF00933">
    <property type="entry name" value="Glyco_hydro_3"/>
    <property type="match status" value="1"/>
</dbReference>
<dbReference type="Pfam" id="PF01915">
    <property type="entry name" value="Glyco_hydro_3_C"/>
    <property type="match status" value="1"/>
</dbReference>
<name>A0A7X0P2T0_9ACTN</name>
<dbReference type="EMBL" id="JACHMI010000001">
    <property type="protein sequence ID" value="MBB6554001.1"/>
    <property type="molecule type" value="Genomic_DNA"/>
</dbReference>
<keyword evidence="2 4" id="KW-0378">Hydrolase</keyword>
<dbReference type="Pfam" id="PF14310">
    <property type="entry name" value="Fn3-like"/>
    <property type="match status" value="1"/>
</dbReference>
<dbReference type="Gene3D" id="3.20.20.300">
    <property type="entry name" value="Glycoside hydrolase, family 3, N-terminal domain"/>
    <property type="match status" value="1"/>
</dbReference>
<dbReference type="InterPro" id="IPR036881">
    <property type="entry name" value="Glyco_hydro_3_C_sf"/>
</dbReference>
<dbReference type="SMART" id="SM01217">
    <property type="entry name" value="Fn3_like"/>
    <property type="match status" value="1"/>
</dbReference>
<gene>
    <name evidence="4" type="ORF">HD593_008796</name>
</gene>
<dbReference type="PRINTS" id="PR00133">
    <property type="entry name" value="GLHYDRLASE3"/>
</dbReference>
<accession>A0A7X0P2T0</accession>
<dbReference type="PANTHER" id="PTHR42715:SF10">
    <property type="entry name" value="BETA-GLUCOSIDASE"/>
    <property type="match status" value="1"/>
</dbReference>
<dbReference type="EC" id="3.2.1.21" evidence="4"/>
<evidence type="ECO:0000256" key="2">
    <source>
        <dbReference type="ARBA" id="ARBA00022801"/>
    </source>
</evidence>
<dbReference type="SUPFAM" id="SSF52279">
    <property type="entry name" value="Beta-D-glucan exohydrolase, C-terminal domain"/>
    <property type="match status" value="1"/>
</dbReference>
<dbReference type="GO" id="GO:0005975">
    <property type="term" value="P:carbohydrate metabolic process"/>
    <property type="evidence" value="ECO:0007669"/>
    <property type="project" value="InterPro"/>
</dbReference>
<dbReference type="Gene3D" id="2.60.40.10">
    <property type="entry name" value="Immunoglobulins"/>
    <property type="match status" value="1"/>
</dbReference>
<dbReference type="InterPro" id="IPR036962">
    <property type="entry name" value="Glyco_hydro_3_N_sf"/>
</dbReference>
<comment type="caution">
    <text evidence="4">The sequence shown here is derived from an EMBL/GenBank/DDBJ whole genome shotgun (WGS) entry which is preliminary data.</text>
</comment>
<evidence type="ECO:0000259" key="3">
    <source>
        <dbReference type="SMART" id="SM01217"/>
    </source>
</evidence>
<dbReference type="InterPro" id="IPR050288">
    <property type="entry name" value="Cellulose_deg_GH3"/>
</dbReference>
<dbReference type="SUPFAM" id="SSF51445">
    <property type="entry name" value="(Trans)glycosidases"/>
    <property type="match status" value="1"/>
</dbReference>
<reference evidence="4 5" key="1">
    <citation type="submission" date="2020-08" db="EMBL/GenBank/DDBJ databases">
        <title>Sequencing the genomes of 1000 actinobacteria strains.</title>
        <authorList>
            <person name="Klenk H.-P."/>
        </authorList>
    </citation>
    <scope>NUCLEOTIDE SEQUENCE [LARGE SCALE GENOMIC DNA]</scope>
    <source>
        <strain evidence="4 5">DSM 43768</strain>
    </source>
</reference>
<organism evidence="4 5">
    <name type="scientific">Nonomuraea rubra</name>
    <dbReference type="NCBI Taxonomy" id="46180"/>
    <lineage>
        <taxon>Bacteria</taxon>
        <taxon>Bacillati</taxon>
        <taxon>Actinomycetota</taxon>
        <taxon>Actinomycetes</taxon>
        <taxon>Streptosporangiales</taxon>
        <taxon>Streptosporangiaceae</taxon>
        <taxon>Nonomuraea</taxon>
    </lineage>
</organism>
<evidence type="ECO:0000313" key="5">
    <source>
        <dbReference type="Proteomes" id="UP000565579"/>
    </source>
</evidence>
<dbReference type="Proteomes" id="UP000565579">
    <property type="component" value="Unassembled WGS sequence"/>
</dbReference>
<dbReference type="Gene3D" id="3.40.50.1700">
    <property type="entry name" value="Glycoside hydrolase family 3 C-terminal domain"/>
    <property type="match status" value="1"/>
</dbReference>
<comment type="similarity">
    <text evidence="1">Belongs to the glycosyl hydrolase 3 family.</text>
</comment>
<feature type="domain" description="Fibronectin type III-like" evidence="3">
    <location>
        <begin position="692"/>
        <end position="761"/>
    </location>
</feature>
<dbReference type="AlphaFoldDB" id="A0A7X0P2T0"/>
<dbReference type="InterPro" id="IPR002772">
    <property type="entry name" value="Glyco_hydro_3_C"/>
</dbReference>
<protein>
    <submittedName>
        <fullName evidence="4">Beta-glucosidase</fullName>
        <ecNumber evidence="4">3.2.1.21</ecNumber>
    </submittedName>
</protein>
<dbReference type="InterPro" id="IPR017853">
    <property type="entry name" value="GH"/>
</dbReference>
<evidence type="ECO:0000313" key="4">
    <source>
        <dbReference type="EMBL" id="MBB6554001.1"/>
    </source>
</evidence>
<dbReference type="InterPro" id="IPR026891">
    <property type="entry name" value="Fn3-like"/>
</dbReference>
<proteinExistence type="inferred from homology"/>
<evidence type="ECO:0000256" key="1">
    <source>
        <dbReference type="ARBA" id="ARBA00005336"/>
    </source>
</evidence>
<dbReference type="GO" id="GO:0008422">
    <property type="term" value="F:beta-glucosidase activity"/>
    <property type="evidence" value="ECO:0007669"/>
    <property type="project" value="UniProtKB-EC"/>
</dbReference>
<sequence>MTSVNAQGLAPWQDAARTTEERVESLLAELTLEEKVAQLGAVWIQSDEPGNVAPLQDRFVVAGGLAERLRYGLGHLTRVYGTAPLSPAEGAARLRSMQEQVMAANRHGIPAIAHEECLTGFATYGATAYPTPLAWAATFDPGLIERMAAAIGADLRAAGVHQGLSPVLDVVRDYRWGRVEETLGEDPYLVGQLGAAYVRGLEGAGIIATLKHFAGYAASRAGRNQAPASIGPRELADVILPPFETALREGGARSVMGAYNDLDGVPVSADPHLLRRVLRDEWGFEGTVVADYWAIPFLASMHGVAEDLPAAGALAMLAGIDVELPETHAYGEHLVGHVRAGRVDEALVDGSVRRVLRQKIELGLLDGDPAALPHAGTAGEPVNLDLNLDPNLDPNLDVDSPRNRRLAATVAERSIVLLGNPAGVLPLDPATTSRVAVIGPCADDPRTLLGCYAFPNHVLDRYPEHGMGLPIPSVRERLAQEFPHADLRHAVGADVMGDDRSGIGRAAELAGGCDLALLFVGDRAGLFGGGTSGEGCDAADLRLPGLQPDLVEAVLATGTPTVLVVVSGRPYALGPYKDRVAAAIQAFLPGVEGGAALAGVLSGRVNPSGRLPVQIPASPAINPSTYLQPPLGRKAEGITVLDPTPAYAFGHGLSYSPIEYVAMATDLAECPVDGEIEVSVTVRNAGARPAEEVVQLYASDPVAQVARPAVQLIGFARVPLEPGESRVVTFGVPADAFSYTGVELRRIVEPGLITLAAGPSADEPPLRQAIRLTGEARELRGARRLTTRTRLLEG</sequence>
<keyword evidence="5" id="KW-1185">Reference proteome</keyword>
<dbReference type="PANTHER" id="PTHR42715">
    <property type="entry name" value="BETA-GLUCOSIDASE"/>
    <property type="match status" value="1"/>
</dbReference>
<dbReference type="InterPro" id="IPR013783">
    <property type="entry name" value="Ig-like_fold"/>
</dbReference>